<feature type="transmembrane region" description="Helical" evidence="3">
    <location>
        <begin position="165"/>
        <end position="183"/>
    </location>
</feature>
<accession>A0A0W1R6R5</accession>
<sequence>MFDRVVRRVGDVLRRLRRIERRELVELRRWMENTSNLVHLSVLVFVPLLIALVTHLSNLTALSFLLFPPLASGTYTLFADPEGQYADPIRFVAGFAAGAAAGWLAEAVAVTLFGPVGSTTVSPVSAALAIFFAGAVTWGLDVEEPAAYSTALLVLVAVDAEPWEYLLAVVGLSSVVAFVFVLWRSRFYERRAQYLYGTTRGDDHVLVPMRGETATKTALFAARLAAAHEAGKVVLLDVLDDPEHAAAERAILDDELSAATSGVSADTDMAAKSESRRSDSVDPEPAEAVDDETAEAVDDAADRLQTEAQRIRTRIGVPCEVVVASGSPGTVAVRAARETNCDLVVVPFESENGHLSGVVRTIFNGPTDAVAFRSRTGKERWRRILVAVSRPGDSAHAMIDFAERLAGRGGHVSICTCISTETERRTAENKLAKLVETTRGHVETRVARADIKSFIAANAEAYDLVVIGSSGDRSAASRFISPPTFERLESLDCDLAVVDRGRAN</sequence>
<dbReference type="Pfam" id="PF00582">
    <property type="entry name" value="Usp"/>
    <property type="match status" value="1"/>
</dbReference>
<feature type="domain" description="UspA" evidence="4">
    <location>
        <begin position="204"/>
        <end position="355"/>
    </location>
</feature>
<protein>
    <submittedName>
        <fullName evidence="5">Universal stress protein UspA</fullName>
    </submittedName>
</protein>
<evidence type="ECO:0000313" key="6">
    <source>
        <dbReference type="Proteomes" id="UP000054387"/>
    </source>
</evidence>
<proteinExistence type="inferred from homology"/>
<evidence type="ECO:0000256" key="3">
    <source>
        <dbReference type="SAM" id="Phobius"/>
    </source>
</evidence>
<evidence type="ECO:0000256" key="2">
    <source>
        <dbReference type="SAM" id="MobiDB-lite"/>
    </source>
</evidence>
<dbReference type="Proteomes" id="UP000054387">
    <property type="component" value="Unassembled WGS sequence"/>
</dbReference>
<dbReference type="InterPro" id="IPR014729">
    <property type="entry name" value="Rossmann-like_a/b/a_fold"/>
</dbReference>
<feature type="transmembrane region" description="Helical" evidence="3">
    <location>
        <begin position="91"/>
        <end position="113"/>
    </location>
</feature>
<keyword evidence="3" id="KW-1133">Transmembrane helix</keyword>
<keyword evidence="3" id="KW-0472">Membrane</keyword>
<comment type="caution">
    <text evidence="5">The sequence shown here is derived from an EMBL/GenBank/DDBJ whole genome shotgun (WGS) entry which is preliminary data.</text>
</comment>
<evidence type="ECO:0000256" key="1">
    <source>
        <dbReference type="ARBA" id="ARBA00008791"/>
    </source>
</evidence>
<dbReference type="STRING" id="1514971.AUR64_15630"/>
<feature type="compositionally biased region" description="Basic and acidic residues" evidence="2">
    <location>
        <begin position="269"/>
        <end position="280"/>
    </location>
</feature>
<feature type="region of interest" description="Disordered" evidence="2">
    <location>
        <begin position="262"/>
        <end position="296"/>
    </location>
</feature>
<evidence type="ECO:0000259" key="4">
    <source>
        <dbReference type="Pfam" id="PF00582"/>
    </source>
</evidence>
<keyword evidence="6" id="KW-1185">Reference proteome</keyword>
<feature type="compositionally biased region" description="Acidic residues" evidence="2">
    <location>
        <begin position="281"/>
        <end position="296"/>
    </location>
</feature>
<keyword evidence="3" id="KW-0812">Transmembrane</keyword>
<dbReference type="OrthoDB" id="213658at2157"/>
<dbReference type="RefSeq" id="WP_058582375.1">
    <property type="nucleotide sequence ID" value="NZ_LOPU01000029.1"/>
</dbReference>
<feature type="transmembrane region" description="Helical" evidence="3">
    <location>
        <begin position="120"/>
        <end position="140"/>
    </location>
</feature>
<gene>
    <name evidence="5" type="ORF">AUR64_15630</name>
</gene>
<dbReference type="EMBL" id="LOPU01000029">
    <property type="protein sequence ID" value="KTG09222.1"/>
    <property type="molecule type" value="Genomic_DNA"/>
</dbReference>
<feature type="transmembrane region" description="Helical" evidence="3">
    <location>
        <begin position="37"/>
        <end position="67"/>
    </location>
</feature>
<reference evidence="5 6" key="1">
    <citation type="submission" date="2015-12" db="EMBL/GenBank/DDBJ databases">
        <title>Haloprofundus marisrubri gen. nov., sp. nov., an extremely halophilic archaeon isolated from the Discovery deep brine-seawater interface in the Red Sea.</title>
        <authorList>
            <person name="Zhang G."/>
            <person name="Stingl U."/>
            <person name="Rashid M."/>
        </authorList>
    </citation>
    <scope>NUCLEOTIDE SEQUENCE [LARGE SCALE GENOMIC DNA]</scope>
    <source>
        <strain evidence="5 6">SB9</strain>
    </source>
</reference>
<name>A0A0W1R6R5_9EURY</name>
<dbReference type="PANTHER" id="PTHR46268:SF6">
    <property type="entry name" value="UNIVERSAL STRESS PROTEIN UP12"/>
    <property type="match status" value="1"/>
</dbReference>
<organism evidence="5 6">
    <name type="scientific">Haloprofundus marisrubri</name>
    <dbReference type="NCBI Taxonomy" id="1514971"/>
    <lineage>
        <taxon>Archaea</taxon>
        <taxon>Methanobacteriati</taxon>
        <taxon>Methanobacteriota</taxon>
        <taxon>Stenosarchaea group</taxon>
        <taxon>Halobacteria</taxon>
        <taxon>Halobacteriales</taxon>
        <taxon>Haloferacaceae</taxon>
        <taxon>Haloprofundus</taxon>
    </lineage>
</organism>
<comment type="similarity">
    <text evidence="1">Belongs to the universal stress protein A family.</text>
</comment>
<dbReference type="InterPro" id="IPR006016">
    <property type="entry name" value="UspA"/>
</dbReference>
<evidence type="ECO:0000313" key="5">
    <source>
        <dbReference type="EMBL" id="KTG09222.1"/>
    </source>
</evidence>
<dbReference type="SUPFAM" id="SSF52402">
    <property type="entry name" value="Adenine nucleotide alpha hydrolases-like"/>
    <property type="match status" value="2"/>
</dbReference>
<dbReference type="Gene3D" id="3.40.50.620">
    <property type="entry name" value="HUPs"/>
    <property type="match status" value="2"/>
</dbReference>
<dbReference type="AlphaFoldDB" id="A0A0W1R6R5"/>
<dbReference type="PANTHER" id="PTHR46268">
    <property type="entry name" value="STRESS RESPONSE PROTEIN NHAX"/>
    <property type="match status" value="1"/>
</dbReference>